<dbReference type="EMBL" id="JADYXP020000018">
    <property type="protein sequence ID" value="KAL0106343.1"/>
    <property type="molecule type" value="Genomic_DNA"/>
</dbReference>
<protein>
    <submittedName>
        <fullName evidence="1">Uncharacterized protein</fullName>
    </submittedName>
</protein>
<comment type="caution">
    <text evidence="1">The sequence shown here is derived from an EMBL/GenBank/DDBJ whole genome shotgun (WGS) entry which is preliminary data.</text>
</comment>
<evidence type="ECO:0000313" key="2">
    <source>
        <dbReference type="Proteomes" id="UP001430953"/>
    </source>
</evidence>
<keyword evidence="2" id="KW-1185">Reference proteome</keyword>
<organism evidence="1 2">
    <name type="scientific">Cardiocondyla obscurior</name>
    <dbReference type="NCBI Taxonomy" id="286306"/>
    <lineage>
        <taxon>Eukaryota</taxon>
        <taxon>Metazoa</taxon>
        <taxon>Ecdysozoa</taxon>
        <taxon>Arthropoda</taxon>
        <taxon>Hexapoda</taxon>
        <taxon>Insecta</taxon>
        <taxon>Pterygota</taxon>
        <taxon>Neoptera</taxon>
        <taxon>Endopterygota</taxon>
        <taxon>Hymenoptera</taxon>
        <taxon>Apocrita</taxon>
        <taxon>Aculeata</taxon>
        <taxon>Formicoidea</taxon>
        <taxon>Formicidae</taxon>
        <taxon>Myrmicinae</taxon>
        <taxon>Cardiocondyla</taxon>
    </lineage>
</organism>
<dbReference type="AlphaFoldDB" id="A0AAW2EU12"/>
<reference evidence="1 2" key="1">
    <citation type="submission" date="2023-03" db="EMBL/GenBank/DDBJ databases">
        <title>High recombination rates correlate with genetic variation in Cardiocondyla obscurior ants.</title>
        <authorList>
            <person name="Errbii M."/>
        </authorList>
    </citation>
    <scope>NUCLEOTIDE SEQUENCE [LARGE SCALE GENOMIC DNA]</scope>
    <source>
        <strain evidence="1">Alpha-2009</strain>
        <tissue evidence="1">Whole body</tissue>
    </source>
</reference>
<name>A0AAW2EU12_9HYME</name>
<evidence type="ECO:0000313" key="1">
    <source>
        <dbReference type="EMBL" id="KAL0106343.1"/>
    </source>
</evidence>
<proteinExistence type="predicted"/>
<dbReference type="Proteomes" id="UP001430953">
    <property type="component" value="Unassembled WGS sequence"/>
</dbReference>
<gene>
    <name evidence="1" type="ORF">PUN28_016221</name>
</gene>
<accession>A0AAW2EU12</accession>
<sequence length="136" mass="15787">MWPTNWLRFYSKYRLVVLEVRWLLQKLYFIDYGYEDLTATLNIHICNYASESRNCCVHFSRTCTPNLYGLCTLKKTTRLPVAESAESAGCRTLSSSLIAVIDCKHVIVACTRMAIVHVRKTYGHLTFLIRYIILNL</sequence>